<proteinExistence type="predicted"/>
<accession>A0A494XJ56</accession>
<dbReference type="Proteomes" id="UP000280434">
    <property type="component" value="Unassembled WGS sequence"/>
</dbReference>
<protein>
    <recommendedName>
        <fullName evidence="1">DUF6916 domain-containing protein</fullName>
    </recommendedName>
</protein>
<feature type="domain" description="DUF6916" evidence="1">
    <location>
        <begin position="8"/>
        <end position="88"/>
    </location>
</feature>
<dbReference type="OrthoDB" id="9015698at2"/>
<name>A0A494XJ56_9BURK</name>
<dbReference type="InterPro" id="IPR054209">
    <property type="entry name" value="DUF6916"/>
</dbReference>
<dbReference type="EMBL" id="RBZV01000004">
    <property type="protein sequence ID" value="RKP48114.1"/>
    <property type="molecule type" value="Genomic_DNA"/>
</dbReference>
<gene>
    <name evidence="2" type="ORF">D7S89_12205</name>
</gene>
<organism evidence="2 3">
    <name type="scientific">Trinickia fusca</name>
    <dbReference type="NCBI Taxonomy" id="2419777"/>
    <lineage>
        <taxon>Bacteria</taxon>
        <taxon>Pseudomonadati</taxon>
        <taxon>Pseudomonadota</taxon>
        <taxon>Betaproteobacteria</taxon>
        <taxon>Burkholderiales</taxon>
        <taxon>Burkholderiaceae</taxon>
        <taxon>Trinickia</taxon>
    </lineage>
</organism>
<dbReference type="Pfam" id="PF21880">
    <property type="entry name" value="DUF6916"/>
    <property type="match status" value="1"/>
</dbReference>
<evidence type="ECO:0000313" key="2">
    <source>
        <dbReference type="EMBL" id="RKP48114.1"/>
    </source>
</evidence>
<dbReference type="RefSeq" id="WP_121277967.1">
    <property type="nucleotide sequence ID" value="NZ_RBZV01000004.1"/>
</dbReference>
<comment type="caution">
    <text evidence="2">The sequence shown here is derived from an EMBL/GenBank/DDBJ whole genome shotgun (WGS) entry which is preliminary data.</text>
</comment>
<sequence length="101" mass="10699">MHSIPSHDALIASIGQSFTFSTPQGREIEARLVAAPTGTPMDDDYVCYAATFELPAGIQLPQDVYRIAASDGAAWDLLATPTRPSADGKANLTVVVHCLRG</sequence>
<evidence type="ECO:0000259" key="1">
    <source>
        <dbReference type="Pfam" id="PF21880"/>
    </source>
</evidence>
<dbReference type="AlphaFoldDB" id="A0A494XJ56"/>
<keyword evidence="3" id="KW-1185">Reference proteome</keyword>
<reference evidence="2 3" key="1">
    <citation type="submission" date="2018-10" db="EMBL/GenBank/DDBJ databases">
        <title>Paraburkholderia sp. 7MK8-2, isolated from soil.</title>
        <authorList>
            <person name="Gao Z.-H."/>
            <person name="Qiu L.-H."/>
        </authorList>
    </citation>
    <scope>NUCLEOTIDE SEQUENCE [LARGE SCALE GENOMIC DNA]</scope>
    <source>
        <strain evidence="2 3">7MK8-2</strain>
    </source>
</reference>
<evidence type="ECO:0000313" key="3">
    <source>
        <dbReference type="Proteomes" id="UP000280434"/>
    </source>
</evidence>